<gene>
    <name evidence="2" type="ORF">J7S20_13815</name>
</gene>
<accession>A0A8T4IHS0</accession>
<protein>
    <recommendedName>
        <fullName evidence="4">Lipoprotein</fullName>
    </recommendedName>
</protein>
<dbReference type="Proteomes" id="UP000676996">
    <property type="component" value="Unassembled WGS sequence"/>
</dbReference>
<evidence type="ECO:0008006" key="4">
    <source>
        <dbReference type="Google" id="ProtNLM"/>
    </source>
</evidence>
<evidence type="ECO:0000313" key="2">
    <source>
        <dbReference type="EMBL" id="MBR0553582.1"/>
    </source>
</evidence>
<keyword evidence="1" id="KW-0732">Signal</keyword>
<dbReference type="PROSITE" id="PS51257">
    <property type="entry name" value="PROKAR_LIPOPROTEIN"/>
    <property type="match status" value="1"/>
</dbReference>
<feature type="chain" id="PRO_5035783995" description="Lipoprotein" evidence="1">
    <location>
        <begin position="24"/>
        <end position="161"/>
    </location>
</feature>
<evidence type="ECO:0000256" key="1">
    <source>
        <dbReference type="SAM" id="SignalP"/>
    </source>
</evidence>
<organism evidence="2 3">
    <name type="scientific">Stakelama marina</name>
    <dbReference type="NCBI Taxonomy" id="2826939"/>
    <lineage>
        <taxon>Bacteria</taxon>
        <taxon>Pseudomonadati</taxon>
        <taxon>Pseudomonadota</taxon>
        <taxon>Alphaproteobacteria</taxon>
        <taxon>Sphingomonadales</taxon>
        <taxon>Sphingomonadaceae</taxon>
        <taxon>Stakelama</taxon>
    </lineage>
</organism>
<feature type="signal peptide" evidence="1">
    <location>
        <begin position="1"/>
        <end position="23"/>
    </location>
</feature>
<evidence type="ECO:0000313" key="3">
    <source>
        <dbReference type="Proteomes" id="UP000676996"/>
    </source>
</evidence>
<sequence>MRKSLTILMLTTGLAACSSADHGANASAGGDNDAGSAVVNVVDETTDVIGSGIADAGNAIVGPVKPGPYDDWVGRWVGVEGTYLDITKAEGGGDKYLLKMQYDLDHNGTFDGVATDKGIRFTRPGGTYVLHHTDGNATGMKYLAGKKDCLTVEQGEGYCRD</sequence>
<comment type="caution">
    <text evidence="2">The sequence shown here is derived from an EMBL/GenBank/DDBJ whole genome shotgun (WGS) entry which is preliminary data.</text>
</comment>
<name>A0A8T4IHS0_9SPHN</name>
<proteinExistence type="predicted"/>
<dbReference type="EMBL" id="JAGRQC010000004">
    <property type="protein sequence ID" value="MBR0553582.1"/>
    <property type="molecule type" value="Genomic_DNA"/>
</dbReference>
<reference evidence="2" key="1">
    <citation type="submission" date="2021-04" db="EMBL/GenBank/DDBJ databases">
        <title>Ouciella asimina sp. nov., isolated from the surface seawater in the hydrothermal field of Okinawa Trough.</title>
        <authorList>
            <person name="Shuang W."/>
        </authorList>
    </citation>
    <scope>NUCLEOTIDE SEQUENCE</scope>
    <source>
        <strain evidence="2">LXI357</strain>
    </source>
</reference>
<dbReference type="RefSeq" id="WP_284054827.1">
    <property type="nucleotide sequence ID" value="NZ_JAGRQC010000004.1"/>
</dbReference>
<keyword evidence="3" id="KW-1185">Reference proteome</keyword>
<dbReference type="AlphaFoldDB" id="A0A8T4IHS0"/>